<comment type="caution">
    <text evidence="2">The sequence shown here is derived from an EMBL/GenBank/DDBJ whole genome shotgun (WGS) entry which is preliminary data.</text>
</comment>
<dbReference type="EMBL" id="JACCBA010000001">
    <property type="protein sequence ID" value="NYD51885.1"/>
    <property type="molecule type" value="Genomic_DNA"/>
</dbReference>
<feature type="domain" description="Transposase IS4-like" evidence="1">
    <location>
        <begin position="2"/>
        <end position="38"/>
    </location>
</feature>
<name>A0A7Y9EQ39_9ACTN</name>
<dbReference type="Pfam" id="PF01609">
    <property type="entry name" value="DDE_Tnp_1"/>
    <property type="match status" value="1"/>
</dbReference>
<dbReference type="GO" id="GO:0003677">
    <property type="term" value="F:DNA binding"/>
    <property type="evidence" value="ECO:0007669"/>
    <property type="project" value="InterPro"/>
</dbReference>
<dbReference type="Proteomes" id="UP000529783">
    <property type="component" value="Unassembled WGS sequence"/>
</dbReference>
<protein>
    <submittedName>
        <fullName evidence="2">Transposase</fullName>
    </submittedName>
</protein>
<dbReference type="GO" id="GO:0004803">
    <property type="term" value="F:transposase activity"/>
    <property type="evidence" value="ECO:0007669"/>
    <property type="project" value="InterPro"/>
</dbReference>
<keyword evidence="3" id="KW-1185">Reference proteome</keyword>
<dbReference type="AlphaFoldDB" id="A0A7Y9EQ39"/>
<accession>A0A7Y9EQ39</accession>
<evidence type="ECO:0000313" key="2">
    <source>
        <dbReference type="EMBL" id="NYD51885.1"/>
    </source>
</evidence>
<dbReference type="GO" id="GO:0006313">
    <property type="term" value="P:DNA transposition"/>
    <property type="evidence" value="ECO:0007669"/>
    <property type="project" value="InterPro"/>
</dbReference>
<evidence type="ECO:0000313" key="3">
    <source>
        <dbReference type="Proteomes" id="UP000529783"/>
    </source>
</evidence>
<dbReference type="InterPro" id="IPR002559">
    <property type="entry name" value="Transposase_11"/>
</dbReference>
<reference evidence="2 3" key="1">
    <citation type="submission" date="2020-07" db="EMBL/GenBank/DDBJ databases">
        <title>Sequencing the genomes of 1000 actinobacteria strains.</title>
        <authorList>
            <person name="Klenk H.-P."/>
        </authorList>
    </citation>
    <scope>NUCLEOTIDE SEQUENCE [LARGE SCALE GENOMIC DNA]</scope>
    <source>
        <strain evidence="2 3">DSM 40398</strain>
    </source>
</reference>
<gene>
    <name evidence="2" type="ORF">BJY14_007868</name>
</gene>
<proteinExistence type="predicted"/>
<sequence>MTTKVHLAVDGRGMPLSIVVTPGNVNDCTAFPDVLAGIWVPRPARGRP</sequence>
<organism evidence="2 3">
    <name type="scientific">Actinomadura luteofluorescens</name>
    <dbReference type="NCBI Taxonomy" id="46163"/>
    <lineage>
        <taxon>Bacteria</taxon>
        <taxon>Bacillati</taxon>
        <taxon>Actinomycetota</taxon>
        <taxon>Actinomycetes</taxon>
        <taxon>Streptosporangiales</taxon>
        <taxon>Thermomonosporaceae</taxon>
        <taxon>Actinomadura</taxon>
    </lineage>
</organism>
<evidence type="ECO:0000259" key="1">
    <source>
        <dbReference type="Pfam" id="PF01609"/>
    </source>
</evidence>